<dbReference type="EMBL" id="CAJVPQ010000103">
    <property type="protein sequence ID" value="CAG8445936.1"/>
    <property type="molecule type" value="Genomic_DNA"/>
</dbReference>
<evidence type="ECO:0000313" key="1">
    <source>
        <dbReference type="EMBL" id="CAG8445936.1"/>
    </source>
</evidence>
<dbReference type="OrthoDB" id="2431500at2759"/>
<proteinExistence type="predicted"/>
<accession>A0A9N8V7Y1</accession>
<dbReference type="PANTHER" id="PTHR45786">
    <property type="entry name" value="DNA BINDING PROTEIN-LIKE"/>
    <property type="match status" value="1"/>
</dbReference>
<gene>
    <name evidence="1" type="ORF">FCALED_LOCUS895</name>
</gene>
<comment type="caution">
    <text evidence="1">The sequence shown here is derived from an EMBL/GenBank/DDBJ whole genome shotgun (WGS) entry which is preliminary data.</text>
</comment>
<sequence length="142" mass="16841">MNNISSQILYNLLTQNNSELDESYVTQIRAYNQVFTFTFLGVKLDEKLINTKKRIYTFRIQGELYYQIRGLMPRNNDQKLTFAQIYFYDSNMDNQLQKRQEIFLNLNAEMLKALQDKLLEINLFIKQFVTSEAKAKSKSNTL</sequence>
<evidence type="ECO:0000313" key="2">
    <source>
        <dbReference type="Proteomes" id="UP000789570"/>
    </source>
</evidence>
<dbReference type="AlphaFoldDB" id="A0A9N8V7Y1"/>
<protein>
    <submittedName>
        <fullName evidence="1">2851_t:CDS:1</fullName>
    </submittedName>
</protein>
<organism evidence="1 2">
    <name type="scientific">Funneliformis caledonium</name>
    <dbReference type="NCBI Taxonomy" id="1117310"/>
    <lineage>
        <taxon>Eukaryota</taxon>
        <taxon>Fungi</taxon>
        <taxon>Fungi incertae sedis</taxon>
        <taxon>Mucoromycota</taxon>
        <taxon>Glomeromycotina</taxon>
        <taxon>Glomeromycetes</taxon>
        <taxon>Glomerales</taxon>
        <taxon>Glomeraceae</taxon>
        <taxon>Funneliformis</taxon>
    </lineage>
</organism>
<name>A0A9N8V7Y1_9GLOM</name>
<keyword evidence="2" id="KW-1185">Reference proteome</keyword>
<dbReference type="Proteomes" id="UP000789570">
    <property type="component" value="Unassembled WGS sequence"/>
</dbReference>
<dbReference type="PANTHER" id="PTHR45786:SF74">
    <property type="entry name" value="ATP-DEPENDENT DNA HELICASE"/>
    <property type="match status" value="1"/>
</dbReference>
<reference evidence="1" key="1">
    <citation type="submission" date="2021-06" db="EMBL/GenBank/DDBJ databases">
        <authorList>
            <person name="Kallberg Y."/>
            <person name="Tangrot J."/>
            <person name="Rosling A."/>
        </authorList>
    </citation>
    <scope>NUCLEOTIDE SEQUENCE</scope>
    <source>
        <strain evidence="1">UK204</strain>
    </source>
</reference>